<protein>
    <submittedName>
        <fullName evidence="9">MFS family major facilitator transporter</fullName>
    </submittedName>
</protein>
<dbReference type="PANTHER" id="PTHR23517">
    <property type="entry name" value="RESISTANCE PROTEIN MDTM, PUTATIVE-RELATED-RELATED"/>
    <property type="match status" value="1"/>
</dbReference>
<dbReference type="PATRIC" id="fig|1122147.4.peg.1"/>
<dbReference type="OrthoDB" id="3268460at2"/>
<keyword evidence="6 7" id="KW-0472">Membrane</keyword>
<sequence>MAETKTGAILFANGGINMGIGLIMPITTLYIHQNLHESLVTAGAVLMGFSLAMTVGNILAGWWFDHAQPRQVLFAGNILTVFALLALTIWPAWPFFSLLEILYGLGLGILNAAMNGYIAYHQRVNANIFNQGYWIASVGMGIATASSGFLFRQGIRWVFGGAALLLAVTFAVIMRAFQNIDRAPAPSERQRGPIDRRLLGSLAAIAGMLIIIWIGYEQWNSNVSVLMLHHGISVEKYSLLFTVNTVEIILLQPIANRLIAPSFVHDKVKVIAGSILFGLSYLIIVGAADYWRFVLGIIVVTLGEILALTAAPSLINRYATDRNRGMLQSLTSLSGSLGRAIGPLAGGALITAVNYNWTFLILFLAHLVGVAAMLTVRPPDHQQGAKE</sequence>
<dbReference type="Proteomes" id="UP000050949">
    <property type="component" value="Unassembled WGS sequence"/>
</dbReference>
<feature type="transmembrane region" description="Helical" evidence="7">
    <location>
        <begin position="293"/>
        <end position="315"/>
    </location>
</feature>
<feature type="transmembrane region" description="Helical" evidence="7">
    <location>
        <begin position="236"/>
        <end position="256"/>
    </location>
</feature>
<evidence type="ECO:0000313" key="10">
    <source>
        <dbReference type="Proteomes" id="UP000050949"/>
    </source>
</evidence>
<dbReference type="PANTHER" id="PTHR23517:SF10">
    <property type="entry name" value="MAJOR FACILITATOR SUPERFAMILY (MFS) PROFILE DOMAIN-CONTAINING PROTEIN"/>
    <property type="match status" value="1"/>
</dbReference>
<name>A0A0R1XJE0_9LACO</name>
<comment type="subcellular location">
    <subcellularLocation>
        <location evidence="1">Cell membrane</location>
        <topology evidence="1">Multi-pass membrane protein</topology>
    </subcellularLocation>
</comment>
<gene>
    <name evidence="9" type="ORF">FC91_GL000001</name>
</gene>
<organism evidence="9 10">
    <name type="scientific">Schleiferilactobacillus harbinensis DSM 16991</name>
    <dbReference type="NCBI Taxonomy" id="1122147"/>
    <lineage>
        <taxon>Bacteria</taxon>
        <taxon>Bacillati</taxon>
        <taxon>Bacillota</taxon>
        <taxon>Bacilli</taxon>
        <taxon>Lactobacillales</taxon>
        <taxon>Lactobacillaceae</taxon>
        <taxon>Schleiferilactobacillus</taxon>
    </lineage>
</organism>
<keyword evidence="5 7" id="KW-1133">Transmembrane helix</keyword>
<evidence type="ECO:0000259" key="8">
    <source>
        <dbReference type="PROSITE" id="PS50850"/>
    </source>
</evidence>
<feature type="transmembrane region" description="Helical" evidence="7">
    <location>
        <begin position="38"/>
        <end position="60"/>
    </location>
</feature>
<dbReference type="RefSeq" id="WP_051225469.1">
    <property type="nucleotide sequence ID" value="NZ_AUEH01000076.1"/>
</dbReference>
<accession>A0A0R1XJE0</accession>
<evidence type="ECO:0000256" key="2">
    <source>
        <dbReference type="ARBA" id="ARBA00022448"/>
    </source>
</evidence>
<dbReference type="PROSITE" id="PS50850">
    <property type="entry name" value="MFS"/>
    <property type="match status" value="1"/>
</dbReference>
<dbReference type="AlphaFoldDB" id="A0A0R1XJE0"/>
<keyword evidence="3" id="KW-1003">Cell membrane</keyword>
<evidence type="ECO:0000256" key="6">
    <source>
        <dbReference type="ARBA" id="ARBA00023136"/>
    </source>
</evidence>
<dbReference type="InterPro" id="IPR020846">
    <property type="entry name" value="MFS_dom"/>
</dbReference>
<dbReference type="SUPFAM" id="SSF103473">
    <property type="entry name" value="MFS general substrate transporter"/>
    <property type="match status" value="1"/>
</dbReference>
<evidence type="ECO:0000256" key="7">
    <source>
        <dbReference type="SAM" id="Phobius"/>
    </source>
</evidence>
<feature type="transmembrane region" description="Helical" evidence="7">
    <location>
        <begin position="157"/>
        <end position="177"/>
    </location>
</feature>
<dbReference type="InterPro" id="IPR036259">
    <property type="entry name" value="MFS_trans_sf"/>
</dbReference>
<feature type="transmembrane region" description="Helical" evidence="7">
    <location>
        <begin position="198"/>
        <end position="216"/>
    </location>
</feature>
<dbReference type="Pfam" id="PF07690">
    <property type="entry name" value="MFS_1"/>
    <property type="match status" value="2"/>
</dbReference>
<evidence type="ECO:0000256" key="4">
    <source>
        <dbReference type="ARBA" id="ARBA00022692"/>
    </source>
</evidence>
<feature type="domain" description="Major facilitator superfamily (MFS) profile" evidence="8">
    <location>
        <begin position="199"/>
        <end position="387"/>
    </location>
</feature>
<dbReference type="EMBL" id="AZFW01000001">
    <property type="protein sequence ID" value="KRM30279.1"/>
    <property type="molecule type" value="Genomic_DNA"/>
</dbReference>
<feature type="transmembrane region" description="Helical" evidence="7">
    <location>
        <begin position="7"/>
        <end position="32"/>
    </location>
</feature>
<keyword evidence="4 7" id="KW-0812">Transmembrane</keyword>
<dbReference type="InterPro" id="IPR011701">
    <property type="entry name" value="MFS"/>
</dbReference>
<proteinExistence type="predicted"/>
<dbReference type="GO" id="GO:0022857">
    <property type="term" value="F:transmembrane transporter activity"/>
    <property type="evidence" value="ECO:0007669"/>
    <property type="project" value="InterPro"/>
</dbReference>
<feature type="transmembrane region" description="Helical" evidence="7">
    <location>
        <begin position="101"/>
        <end position="120"/>
    </location>
</feature>
<comment type="caution">
    <text evidence="9">The sequence shown here is derived from an EMBL/GenBank/DDBJ whole genome shotgun (WGS) entry which is preliminary data.</text>
</comment>
<feature type="transmembrane region" description="Helical" evidence="7">
    <location>
        <begin position="72"/>
        <end position="95"/>
    </location>
</feature>
<dbReference type="eggNOG" id="COG2814">
    <property type="taxonomic scope" value="Bacteria"/>
</dbReference>
<evidence type="ECO:0000313" key="9">
    <source>
        <dbReference type="EMBL" id="KRM30279.1"/>
    </source>
</evidence>
<dbReference type="Gene3D" id="1.20.1250.20">
    <property type="entry name" value="MFS general substrate transporter like domains"/>
    <property type="match status" value="2"/>
</dbReference>
<feature type="transmembrane region" description="Helical" evidence="7">
    <location>
        <begin position="359"/>
        <end position="376"/>
    </location>
</feature>
<evidence type="ECO:0000256" key="5">
    <source>
        <dbReference type="ARBA" id="ARBA00022989"/>
    </source>
</evidence>
<keyword evidence="2" id="KW-0813">Transport</keyword>
<feature type="transmembrane region" description="Helical" evidence="7">
    <location>
        <begin position="268"/>
        <end position="287"/>
    </location>
</feature>
<feature type="transmembrane region" description="Helical" evidence="7">
    <location>
        <begin position="132"/>
        <end position="151"/>
    </location>
</feature>
<dbReference type="GO" id="GO:0005886">
    <property type="term" value="C:plasma membrane"/>
    <property type="evidence" value="ECO:0007669"/>
    <property type="project" value="UniProtKB-SubCell"/>
</dbReference>
<evidence type="ECO:0000256" key="3">
    <source>
        <dbReference type="ARBA" id="ARBA00022475"/>
    </source>
</evidence>
<dbReference type="InterPro" id="IPR050171">
    <property type="entry name" value="MFS_Transporters"/>
</dbReference>
<reference evidence="9 10" key="1">
    <citation type="journal article" date="2015" name="Genome Announc.">
        <title>Expanding the biotechnology potential of lactobacilli through comparative genomics of 213 strains and associated genera.</title>
        <authorList>
            <person name="Sun Z."/>
            <person name="Harris H.M."/>
            <person name="McCann A."/>
            <person name="Guo C."/>
            <person name="Argimon S."/>
            <person name="Zhang W."/>
            <person name="Yang X."/>
            <person name="Jeffery I.B."/>
            <person name="Cooney J.C."/>
            <person name="Kagawa T.F."/>
            <person name="Liu W."/>
            <person name="Song Y."/>
            <person name="Salvetti E."/>
            <person name="Wrobel A."/>
            <person name="Rasinkangas P."/>
            <person name="Parkhill J."/>
            <person name="Rea M.C."/>
            <person name="O'Sullivan O."/>
            <person name="Ritari J."/>
            <person name="Douillard F.P."/>
            <person name="Paul Ross R."/>
            <person name="Yang R."/>
            <person name="Briner A.E."/>
            <person name="Felis G.E."/>
            <person name="de Vos W.M."/>
            <person name="Barrangou R."/>
            <person name="Klaenhammer T.R."/>
            <person name="Caufield P.W."/>
            <person name="Cui Y."/>
            <person name="Zhang H."/>
            <person name="O'Toole P.W."/>
        </authorList>
    </citation>
    <scope>NUCLEOTIDE SEQUENCE [LARGE SCALE GENOMIC DNA]</scope>
    <source>
        <strain evidence="9 10">DSM 16991</strain>
    </source>
</reference>
<evidence type="ECO:0000256" key="1">
    <source>
        <dbReference type="ARBA" id="ARBA00004651"/>
    </source>
</evidence>